<dbReference type="EMBL" id="LDWY01000086">
    <property type="protein sequence ID" value="PHY89737.1"/>
    <property type="molecule type" value="Genomic_DNA"/>
</dbReference>
<keyword evidence="12 13" id="KW-0464">Manganese</keyword>
<evidence type="ECO:0000256" key="12">
    <source>
        <dbReference type="ARBA" id="ARBA00023211"/>
    </source>
</evidence>
<evidence type="ECO:0000313" key="20">
    <source>
        <dbReference type="Proteomes" id="UP000811399"/>
    </source>
</evidence>
<protein>
    <recommendedName>
        <fullName evidence="6 13">Ribonuclease HII</fullName>
        <shortName evidence="13">RNase HII</shortName>
        <ecNumber evidence="5 13">3.1.26.4</ecNumber>
    </recommendedName>
</protein>
<dbReference type="GO" id="GO:0043137">
    <property type="term" value="P:DNA replication, removal of RNA primer"/>
    <property type="evidence" value="ECO:0007669"/>
    <property type="project" value="TreeGrafter"/>
</dbReference>
<evidence type="ECO:0000313" key="17">
    <source>
        <dbReference type="EMBL" id="MBS4240814.1"/>
    </source>
</evidence>
<dbReference type="GO" id="GO:0004523">
    <property type="term" value="F:RNA-DNA hybrid ribonuclease activity"/>
    <property type="evidence" value="ECO:0007669"/>
    <property type="project" value="UniProtKB-UniRule"/>
</dbReference>
<comment type="similarity">
    <text evidence="4">Belongs to the RNase HII family. RnhC subfamily.</text>
</comment>
<evidence type="ECO:0000313" key="19">
    <source>
        <dbReference type="Proteomes" id="UP000237472"/>
    </source>
</evidence>
<reference evidence="17" key="3">
    <citation type="submission" date="2019-07" db="EMBL/GenBank/DDBJ databases">
        <authorList>
            <person name="Miller W.G."/>
        </authorList>
    </citation>
    <scope>NUCLEOTIDE SEQUENCE</scope>
    <source>
        <strain evidence="17">52/13</strain>
    </source>
</reference>
<dbReference type="SUPFAM" id="SSF53098">
    <property type="entry name" value="Ribonuclease H-like"/>
    <property type="match status" value="1"/>
</dbReference>
<dbReference type="InterPro" id="IPR001352">
    <property type="entry name" value="RNase_HII/HIII"/>
</dbReference>
<dbReference type="InterPro" id="IPR024567">
    <property type="entry name" value="RNase_HII/HIII_dom"/>
</dbReference>
<name>A0A2G4QZL4_9BACT</name>
<comment type="caution">
    <text evidence="18">The sequence shown here is derived from an EMBL/GenBank/DDBJ whole genome shotgun (WGS) entry which is preliminary data.</text>
</comment>
<evidence type="ECO:0000256" key="15">
    <source>
        <dbReference type="RuleBase" id="RU003515"/>
    </source>
</evidence>
<dbReference type="GO" id="GO:0030145">
    <property type="term" value="F:manganese ion binding"/>
    <property type="evidence" value="ECO:0007669"/>
    <property type="project" value="UniProtKB-UniRule"/>
</dbReference>
<comment type="catalytic activity">
    <reaction evidence="1 13 14 15">
        <text>Endonucleolytic cleavage to 5'-phosphomonoester.</text>
        <dbReference type="EC" id="3.1.26.4"/>
    </reaction>
</comment>
<feature type="domain" description="RNase H type-2" evidence="16">
    <location>
        <begin position="1"/>
        <end position="174"/>
    </location>
</feature>
<dbReference type="NCBIfam" id="NF000595">
    <property type="entry name" value="PRK00015.1-3"/>
    <property type="match status" value="1"/>
</dbReference>
<evidence type="ECO:0000256" key="6">
    <source>
        <dbReference type="ARBA" id="ARBA00019179"/>
    </source>
</evidence>
<dbReference type="GO" id="GO:0003723">
    <property type="term" value="F:RNA binding"/>
    <property type="evidence" value="ECO:0007669"/>
    <property type="project" value="UniProtKB-UniRule"/>
</dbReference>
<dbReference type="Gene3D" id="3.30.420.10">
    <property type="entry name" value="Ribonuclease H-like superfamily/Ribonuclease H"/>
    <property type="match status" value="1"/>
</dbReference>
<evidence type="ECO:0000313" key="18">
    <source>
        <dbReference type="EMBL" id="PHY89737.1"/>
    </source>
</evidence>
<dbReference type="EMBL" id="VJYU01000007">
    <property type="protein sequence ID" value="MBS4240814.1"/>
    <property type="molecule type" value="Genomic_DNA"/>
</dbReference>
<evidence type="ECO:0000256" key="5">
    <source>
        <dbReference type="ARBA" id="ARBA00012180"/>
    </source>
</evidence>
<evidence type="ECO:0000256" key="9">
    <source>
        <dbReference type="ARBA" id="ARBA00022723"/>
    </source>
</evidence>
<dbReference type="CDD" id="cd07182">
    <property type="entry name" value="RNase_HII_bacteria_HII_like"/>
    <property type="match status" value="1"/>
</dbReference>
<dbReference type="GO" id="GO:0005737">
    <property type="term" value="C:cytoplasm"/>
    <property type="evidence" value="ECO:0007669"/>
    <property type="project" value="UniProtKB-SubCell"/>
</dbReference>
<dbReference type="AlphaFoldDB" id="A0A2G4QZL4"/>
<dbReference type="PANTHER" id="PTHR10954">
    <property type="entry name" value="RIBONUCLEASE H2 SUBUNIT A"/>
    <property type="match status" value="1"/>
</dbReference>
<evidence type="ECO:0000256" key="7">
    <source>
        <dbReference type="ARBA" id="ARBA00022490"/>
    </source>
</evidence>
<keyword evidence="7 13" id="KW-0963">Cytoplasm</keyword>
<evidence type="ECO:0000256" key="10">
    <source>
        <dbReference type="ARBA" id="ARBA00022759"/>
    </source>
</evidence>
<comment type="function">
    <text evidence="2 13 15">Endonuclease that specifically degrades the RNA of RNA-DNA hybrids.</text>
</comment>
<dbReference type="Proteomes" id="UP000237472">
    <property type="component" value="Unassembled WGS sequence"/>
</dbReference>
<feature type="binding site" evidence="13 14">
    <location>
        <position position="6"/>
    </location>
    <ligand>
        <name>a divalent metal cation</name>
        <dbReference type="ChEBI" id="CHEBI:60240"/>
    </ligand>
</feature>
<dbReference type="GO" id="GO:0006298">
    <property type="term" value="P:mismatch repair"/>
    <property type="evidence" value="ECO:0007669"/>
    <property type="project" value="TreeGrafter"/>
</dbReference>
<gene>
    <name evidence="13" type="primary">rnhB</name>
    <name evidence="18" type="ORF">AA994_07180</name>
    <name evidence="17" type="ORF">CVU5213_03615</name>
</gene>
<keyword evidence="8 13" id="KW-0540">Nuclease</keyword>
<dbReference type="OrthoDB" id="9803420at2"/>
<dbReference type="Pfam" id="PF01351">
    <property type="entry name" value="RNase_HII"/>
    <property type="match status" value="1"/>
</dbReference>
<dbReference type="EC" id="3.1.26.4" evidence="5 13"/>
<dbReference type="PROSITE" id="PS51975">
    <property type="entry name" value="RNASE_H_2"/>
    <property type="match status" value="1"/>
</dbReference>
<keyword evidence="10 13" id="KW-0255">Endonuclease</keyword>
<comment type="subcellular location">
    <subcellularLocation>
        <location evidence="3 13">Cytoplasm</location>
    </subcellularLocation>
</comment>
<evidence type="ECO:0000256" key="2">
    <source>
        <dbReference type="ARBA" id="ARBA00004065"/>
    </source>
</evidence>
<dbReference type="InterPro" id="IPR036397">
    <property type="entry name" value="RNaseH_sf"/>
</dbReference>
<reference evidence="18" key="2">
    <citation type="submission" date="2015-06" db="EMBL/GenBank/DDBJ databases">
        <authorList>
            <person name="Hoefler B.C."/>
            <person name="Straight P.D."/>
        </authorList>
    </citation>
    <scope>NUCLEOTIDE SEQUENCE [LARGE SCALE GENOMIC DNA]</scope>
    <source>
        <strain evidence="18">73/13</strain>
    </source>
</reference>
<feature type="binding site" evidence="13 14">
    <location>
        <position position="93"/>
    </location>
    <ligand>
        <name>a divalent metal cation</name>
        <dbReference type="ChEBI" id="CHEBI:60240"/>
    </ligand>
</feature>
<evidence type="ECO:0000256" key="3">
    <source>
        <dbReference type="ARBA" id="ARBA00004496"/>
    </source>
</evidence>
<dbReference type="Proteomes" id="UP000811399">
    <property type="component" value="Unassembled WGS sequence"/>
</dbReference>
<evidence type="ECO:0000256" key="1">
    <source>
        <dbReference type="ARBA" id="ARBA00000077"/>
    </source>
</evidence>
<dbReference type="GO" id="GO:0032299">
    <property type="term" value="C:ribonuclease H2 complex"/>
    <property type="evidence" value="ECO:0007669"/>
    <property type="project" value="TreeGrafter"/>
</dbReference>
<keyword evidence="9 13" id="KW-0479">Metal-binding</keyword>
<keyword evidence="11 13" id="KW-0378">Hydrolase</keyword>
<evidence type="ECO:0000259" key="16">
    <source>
        <dbReference type="PROSITE" id="PS51975"/>
    </source>
</evidence>
<evidence type="ECO:0000256" key="11">
    <source>
        <dbReference type="ARBA" id="ARBA00022801"/>
    </source>
</evidence>
<accession>A0A2G4QZL4</accession>
<dbReference type="InterPro" id="IPR022898">
    <property type="entry name" value="RNase_HII"/>
</dbReference>
<dbReference type="InterPro" id="IPR012337">
    <property type="entry name" value="RNaseH-like_sf"/>
</dbReference>
<proteinExistence type="inferred from homology"/>
<evidence type="ECO:0000256" key="8">
    <source>
        <dbReference type="ARBA" id="ARBA00022722"/>
    </source>
</evidence>
<evidence type="ECO:0000256" key="4">
    <source>
        <dbReference type="ARBA" id="ARBA00008378"/>
    </source>
</evidence>
<dbReference type="HAMAP" id="MF_00052_B">
    <property type="entry name" value="RNase_HII_B"/>
    <property type="match status" value="1"/>
</dbReference>
<reference evidence="17 20" key="4">
    <citation type="journal article" date="2021" name="Syst. Appl. Microbiol.">
        <title>nCampylobacter vulpis sp. nov. isolated from wild red foxes.</title>
        <authorList>
            <person name="Parisi A."/>
            <person name="Chiara M."/>
            <person name="Caffara M."/>
            <person name="Mion D."/>
            <person name="Miller W.G."/>
            <person name="Caruso M."/>
            <person name="Manzari C."/>
            <person name="Florio D."/>
            <person name="Capozzi L."/>
            <person name="D'Erchia A.M."/>
            <person name="Manzulli V."/>
            <person name="Zanoni R.G."/>
        </authorList>
    </citation>
    <scope>NUCLEOTIDE SEQUENCE [LARGE SCALE GENOMIC DNA]</scope>
    <source>
        <strain evidence="17 20">52/13</strain>
    </source>
</reference>
<reference evidence="19" key="1">
    <citation type="submission" date="2015-06" db="EMBL/GenBank/DDBJ databases">
        <authorList>
            <person name="Parisi A."/>
            <person name="Chiara M."/>
            <person name="Florio D."/>
            <person name="Miccolupo A."/>
            <person name="Manzari C."/>
            <person name="Mion D."/>
            <person name="Caruso M."/>
            <person name="D'erchia A.M."/>
            <person name="Zanoni R."/>
        </authorList>
    </citation>
    <scope>NUCLEOTIDE SEQUENCE [LARGE SCALE GENOMIC DNA]</scope>
    <source>
        <strain evidence="19">73/13</strain>
    </source>
</reference>
<comment type="cofactor">
    <cofactor evidence="13 14">
        <name>Mn(2+)</name>
        <dbReference type="ChEBI" id="CHEBI:29035"/>
    </cofactor>
    <cofactor evidence="13 14">
        <name>Mg(2+)</name>
        <dbReference type="ChEBI" id="CHEBI:18420"/>
    </cofactor>
    <text evidence="13 14">Manganese or magnesium. Binds 1 divalent metal ion per monomer in the absence of substrate. May bind a second metal ion after substrate binding.</text>
</comment>
<feature type="binding site" evidence="13 14">
    <location>
        <position position="7"/>
    </location>
    <ligand>
        <name>a divalent metal cation</name>
        <dbReference type="ChEBI" id="CHEBI:60240"/>
    </ligand>
</feature>
<evidence type="ECO:0000256" key="13">
    <source>
        <dbReference type="HAMAP-Rule" id="MF_00052"/>
    </source>
</evidence>
<dbReference type="PANTHER" id="PTHR10954:SF23">
    <property type="entry name" value="RIBONUCLEASE"/>
    <property type="match status" value="1"/>
</dbReference>
<sequence>MLVGIDEAGRGALAGPLFIAACELLKPLDELKDSKKLNEKKREKLYKEIISNSNYLILAFSNAQIDTLGLSKCLQKGLEIIHLHFENKRKIFDGNTNYGVLGIENLIKADNLIAEVSAASILAKVSRDKVMEFLALKYPQYGFEIHKAYGTKTHKESMVKYGTCELHRLSFKLI</sequence>
<dbReference type="RefSeq" id="WP_099462410.1">
    <property type="nucleotide sequence ID" value="NZ_LDWY01000086.1"/>
</dbReference>
<organism evidence="18 19">
    <name type="scientific">Campylobacter vulpis</name>
    <dbReference type="NCBI Taxonomy" id="1655500"/>
    <lineage>
        <taxon>Bacteria</taxon>
        <taxon>Pseudomonadati</taxon>
        <taxon>Campylobacterota</taxon>
        <taxon>Epsilonproteobacteria</taxon>
        <taxon>Campylobacterales</taxon>
        <taxon>Campylobacteraceae</taxon>
        <taxon>Campylobacter</taxon>
    </lineage>
</organism>
<evidence type="ECO:0000256" key="14">
    <source>
        <dbReference type="PROSITE-ProRule" id="PRU01319"/>
    </source>
</evidence>
<keyword evidence="20" id="KW-1185">Reference proteome</keyword>